<dbReference type="InterPro" id="IPR002528">
    <property type="entry name" value="MATE_fam"/>
</dbReference>
<feature type="transmembrane region" description="Helical" evidence="13">
    <location>
        <begin position="392"/>
        <end position="414"/>
    </location>
</feature>
<keyword evidence="6" id="KW-0050">Antiport</keyword>
<dbReference type="GO" id="GO:0042910">
    <property type="term" value="F:xenobiotic transmembrane transporter activity"/>
    <property type="evidence" value="ECO:0007669"/>
    <property type="project" value="InterPro"/>
</dbReference>
<feature type="transmembrane region" description="Helical" evidence="13">
    <location>
        <begin position="50"/>
        <end position="76"/>
    </location>
</feature>
<evidence type="ECO:0000313" key="15">
    <source>
        <dbReference type="Proteomes" id="UP001198200"/>
    </source>
</evidence>
<feature type="transmembrane region" description="Helical" evidence="13">
    <location>
        <begin position="239"/>
        <end position="262"/>
    </location>
</feature>
<comment type="function">
    <text evidence="1">Multidrug efflux pump.</text>
</comment>
<keyword evidence="10" id="KW-0406">Ion transport</keyword>
<feature type="transmembrane region" description="Helical" evidence="13">
    <location>
        <begin position="358"/>
        <end position="380"/>
    </location>
</feature>
<dbReference type="InterPro" id="IPR048279">
    <property type="entry name" value="MdtK-like"/>
</dbReference>
<feature type="transmembrane region" description="Helical" evidence="13">
    <location>
        <begin position="196"/>
        <end position="218"/>
    </location>
</feature>
<evidence type="ECO:0000256" key="5">
    <source>
        <dbReference type="ARBA" id="ARBA00022448"/>
    </source>
</evidence>
<proteinExistence type="inferred from homology"/>
<keyword evidence="15" id="KW-1185">Reference proteome</keyword>
<reference evidence="14 15" key="1">
    <citation type="submission" date="2021-10" db="EMBL/GenBank/DDBJ databases">
        <title>Anaerobic single-cell dispensing facilitates the cultivation of human gut bacteria.</title>
        <authorList>
            <person name="Afrizal A."/>
        </authorList>
    </citation>
    <scope>NUCLEOTIDE SEQUENCE [LARGE SCALE GENOMIC DNA]</scope>
    <source>
        <strain evidence="14 15">CLA-AA-H224</strain>
    </source>
</reference>
<evidence type="ECO:0000256" key="13">
    <source>
        <dbReference type="SAM" id="Phobius"/>
    </source>
</evidence>
<feature type="transmembrane region" description="Helical" evidence="13">
    <location>
        <begin position="318"/>
        <end position="338"/>
    </location>
</feature>
<comment type="subcellular location">
    <subcellularLocation>
        <location evidence="2">Cell membrane</location>
        <topology evidence="2">Multi-pass membrane protein</topology>
    </subcellularLocation>
</comment>
<dbReference type="AlphaFoldDB" id="A0AAE3E482"/>
<comment type="caution">
    <text evidence="14">The sequence shown here is derived from an EMBL/GenBank/DDBJ whole genome shotgun (WGS) entry which is preliminary data.</text>
</comment>
<dbReference type="Proteomes" id="UP001198200">
    <property type="component" value="Unassembled WGS sequence"/>
</dbReference>
<name>A0AAE3E482_9FIRM</name>
<keyword evidence="9 13" id="KW-1133">Transmembrane helix</keyword>
<evidence type="ECO:0000256" key="1">
    <source>
        <dbReference type="ARBA" id="ARBA00003408"/>
    </source>
</evidence>
<feature type="transmembrane region" description="Helical" evidence="13">
    <location>
        <begin position="170"/>
        <end position="190"/>
    </location>
</feature>
<evidence type="ECO:0000313" key="14">
    <source>
        <dbReference type="EMBL" id="MCC2221368.1"/>
    </source>
</evidence>
<dbReference type="GO" id="GO:0005886">
    <property type="term" value="C:plasma membrane"/>
    <property type="evidence" value="ECO:0007669"/>
    <property type="project" value="UniProtKB-SubCell"/>
</dbReference>
<dbReference type="GO" id="GO:0006811">
    <property type="term" value="P:monoatomic ion transport"/>
    <property type="evidence" value="ECO:0007669"/>
    <property type="project" value="UniProtKB-KW"/>
</dbReference>
<accession>A0AAE3E482</accession>
<organism evidence="14 15">
    <name type="scientific">Anthropogastromicrobium aceti</name>
    <dbReference type="NCBI Taxonomy" id="2981768"/>
    <lineage>
        <taxon>Bacteria</taxon>
        <taxon>Bacillati</taxon>
        <taxon>Bacillota</taxon>
        <taxon>Clostridia</taxon>
        <taxon>Lachnospirales</taxon>
        <taxon>Lachnospiraceae</taxon>
        <taxon>Anthropogastromicrobium</taxon>
    </lineage>
</organism>
<evidence type="ECO:0000256" key="4">
    <source>
        <dbReference type="ARBA" id="ARBA00020268"/>
    </source>
</evidence>
<keyword evidence="5" id="KW-0813">Transport</keyword>
<gene>
    <name evidence="14" type="ORF">LKD48_06870</name>
</gene>
<sequence length="453" mass="49513">MSSKSHEMDLCSGSLWKKIFVYSVPLMFTNILQVLFNMSDVAVVGKFAGAIALGAVGSTSILVTLFTGILLGLASGVNALTALHIGSKDDEGLKRTVHTAVIICLAGGILITVFGILFSHNILALMNTKDELIDGAVLYLRIYLLGMPALGLYNFGNAVLSAAGDTKRPLYYLAFAGVVNVILNLFFVIVCHLGVAGVALASMISQFISAFLILRALLTGKEKYCLRLSEIRFDKRKAVGILQIGIPSAFQYSLFAFANLFVQSSVNSFDHVLVEGNSAAANADPLVYDMMAAFYTACSSFIAQNFGARKKKRILQTYLICLFYSFITSLVLGVGIYLARYPFLYLFTSDKAVVEAGITRLSIMALSYSASAFMDASIAASRGLGKTAVPTFVVVMGSCVFRIIWIYTIFAYFHTIQSLYILYVFSWGITAIAENIYFFHVYRHTLTEKKELC</sequence>
<keyword evidence="11 13" id="KW-0472">Membrane</keyword>
<evidence type="ECO:0000256" key="11">
    <source>
        <dbReference type="ARBA" id="ARBA00023136"/>
    </source>
</evidence>
<feature type="transmembrane region" description="Helical" evidence="13">
    <location>
        <begin position="420"/>
        <end position="442"/>
    </location>
</feature>
<dbReference type="RefSeq" id="WP_308731567.1">
    <property type="nucleotide sequence ID" value="NZ_JAJEQN010000013.1"/>
</dbReference>
<keyword evidence="7" id="KW-1003">Cell membrane</keyword>
<evidence type="ECO:0000256" key="6">
    <source>
        <dbReference type="ARBA" id="ARBA00022449"/>
    </source>
</evidence>
<evidence type="ECO:0000256" key="10">
    <source>
        <dbReference type="ARBA" id="ARBA00023065"/>
    </source>
</evidence>
<feature type="transmembrane region" description="Helical" evidence="13">
    <location>
        <begin position="286"/>
        <end position="306"/>
    </location>
</feature>
<comment type="similarity">
    <text evidence="3">Belongs to the multi antimicrobial extrusion (MATE) (TC 2.A.66.1) family.</text>
</comment>
<feature type="transmembrane region" description="Helical" evidence="13">
    <location>
        <begin position="97"/>
        <end position="118"/>
    </location>
</feature>
<dbReference type="PANTHER" id="PTHR43298:SF2">
    <property type="entry name" value="FMN_FAD EXPORTER YEEO-RELATED"/>
    <property type="match status" value="1"/>
</dbReference>
<keyword evidence="8 13" id="KW-0812">Transmembrane</keyword>
<dbReference type="CDD" id="cd13138">
    <property type="entry name" value="MATE_yoeA_like"/>
    <property type="match status" value="1"/>
</dbReference>
<evidence type="ECO:0000256" key="12">
    <source>
        <dbReference type="ARBA" id="ARBA00031636"/>
    </source>
</evidence>
<evidence type="ECO:0000256" key="9">
    <source>
        <dbReference type="ARBA" id="ARBA00022989"/>
    </source>
</evidence>
<dbReference type="PANTHER" id="PTHR43298">
    <property type="entry name" value="MULTIDRUG RESISTANCE PROTEIN NORM-RELATED"/>
    <property type="match status" value="1"/>
</dbReference>
<evidence type="ECO:0000256" key="3">
    <source>
        <dbReference type="ARBA" id="ARBA00010199"/>
    </source>
</evidence>
<evidence type="ECO:0000256" key="8">
    <source>
        <dbReference type="ARBA" id="ARBA00022692"/>
    </source>
</evidence>
<evidence type="ECO:0000256" key="2">
    <source>
        <dbReference type="ARBA" id="ARBA00004651"/>
    </source>
</evidence>
<dbReference type="InterPro" id="IPR050222">
    <property type="entry name" value="MATE_MdtK"/>
</dbReference>
<dbReference type="PIRSF" id="PIRSF006603">
    <property type="entry name" value="DinF"/>
    <property type="match status" value="1"/>
</dbReference>
<feature type="transmembrane region" description="Helical" evidence="13">
    <location>
        <begin position="138"/>
        <end position="163"/>
    </location>
</feature>
<dbReference type="EMBL" id="JAJEQN010000013">
    <property type="protein sequence ID" value="MCC2221368.1"/>
    <property type="molecule type" value="Genomic_DNA"/>
</dbReference>
<dbReference type="NCBIfam" id="TIGR00797">
    <property type="entry name" value="matE"/>
    <property type="match status" value="1"/>
</dbReference>
<feature type="transmembrane region" description="Helical" evidence="13">
    <location>
        <begin position="20"/>
        <end position="38"/>
    </location>
</feature>
<evidence type="ECO:0000256" key="7">
    <source>
        <dbReference type="ARBA" id="ARBA00022475"/>
    </source>
</evidence>
<dbReference type="GO" id="GO:0015297">
    <property type="term" value="F:antiporter activity"/>
    <property type="evidence" value="ECO:0007669"/>
    <property type="project" value="UniProtKB-KW"/>
</dbReference>
<dbReference type="Pfam" id="PF01554">
    <property type="entry name" value="MatE"/>
    <property type="match status" value="2"/>
</dbReference>
<protein>
    <recommendedName>
        <fullName evidence="4">Probable multidrug resistance protein NorM</fullName>
    </recommendedName>
    <alternativeName>
        <fullName evidence="12">Multidrug-efflux transporter</fullName>
    </alternativeName>
</protein>